<dbReference type="GO" id="GO:0031507">
    <property type="term" value="P:heterochromatin formation"/>
    <property type="evidence" value="ECO:0007669"/>
    <property type="project" value="TreeGrafter"/>
</dbReference>
<dbReference type="Gene3D" id="2.60.40.1260">
    <property type="entry name" value="Lamin Tail domain"/>
    <property type="match status" value="1"/>
</dbReference>
<feature type="coiled-coil region" evidence="3">
    <location>
        <begin position="116"/>
        <end position="210"/>
    </location>
</feature>
<dbReference type="InterPro" id="IPR039008">
    <property type="entry name" value="IF_rod_dom"/>
</dbReference>
<name>A0A8S1EVP8_9PELO</name>
<dbReference type="InterPro" id="IPR001322">
    <property type="entry name" value="Lamin_tail_dom"/>
</dbReference>
<evidence type="ECO:0000256" key="3">
    <source>
        <dbReference type="SAM" id="Coils"/>
    </source>
</evidence>
<evidence type="ECO:0000256" key="2">
    <source>
        <dbReference type="ARBA" id="ARBA00023054"/>
    </source>
</evidence>
<dbReference type="FunFam" id="1.20.5.170:FF:000058">
    <property type="entry name" value="Intermediate filament protein B"/>
    <property type="match status" value="1"/>
</dbReference>
<dbReference type="Gene3D" id="1.20.5.500">
    <property type="entry name" value="Single helix bin"/>
    <property type="match status" value="1"/>
</dbReference>
<keyword evidence="2 3" id="KW-0175">Coiled coil</keyword>
<dbReference type="SMART" id="SM01391">
    <property type="entry name" value="Filament"/>
    <property type="match status" value="1"/>
</dbReference>
<dbReference type="GO" id="GO:0005882">
    <property type="term" value="C:intermediate filament"/>
    <property type="evidence" value="ECO:0007669"/>
    <property type="project" value="UniProtKB-KW"/>
</dbReference>
<feature type="domain" description="LTD" evidence="4">
    <location>
        <begin position="418"/>
        <end position="535"/>
    </location>
</feature>
<dbReference type="GO" id="GO:0090435">
    <property type="term" value="P:protein localization to nuclear envelope"/>
    <property type="evidence" value="ECO:0007669"/>
    <property type="project" value="TreeGrafter"/>
</dbReference>
<accession>A0A8S1EVP8</accession>
<dbReference type="Proteomes" id="UP000494206">
    <property type="component" value="Unassembled WGS sequence"/>
</dbReference>
<dbReference type="GO" id="GO:0005652">
    <property type="term" value="C:nuclear lamina"/>
    <property type="evidence" value="ECO:0007669"/>
    <property type="project" value="TreeGrafter"/>
</dbReference>
<dbReference type="PROSITE" id="PS51842">
    <property type="entry name" value="IF_ROD_2"/>
    <property type="match status" value="1"/>
</dbReference>
<proteinExistence type="predicted"/>
<evidence type="ECO:0000259" key="5">
    <source>
        <dbReference type="PROSITE" id="PS51842"/>
    </source>
</evidence>
<dbReference type="PANTHER" id="PTHR45721:SF7">
    <property type="entry name" value="INTERMEDIATE FILAMENT PROTEIN IFB-2"/>
    <property type="match status" value="1"/>
</dbReference>
<dbReference type="SUPFAM" id="SSF64593">
    <property type="entry name" value="Intermediate filament protein, coiled coil region"/>
    <property type="match status" value="2"/>
</dbReference>
<dbReference type="EMBL" id="CADEPM010000004">
    <property type="protein sequence ID" value="CAB3404816.1"/>
    <property type="molecule type" value="Genomic_DNA"/>
</dbReference>
<dbReference type="PANTHER" id="PTHR45721">
    <property type="entry name" value="LAMIN DM0-RELATED"/>
    <property type="match status" value="1"/>
</dbReference>
<dbReference type="GO" id="GO:0006998">
    <property type="term" value="P:nuclear envelope organization"/>
    <property type="evidence" value="ECO:0007669"/>
    <property type="project" value="TreeGrafter"/>
</dbReference>
<dbReference type="Pfam" id="PF00038">
    <property type="entry name" value="Filament"/>
    <property type="match status" value="1"/>
</dbReference>
<feature type="coiled-coil region" evidence="3">
    <location>
        <begin position="295"/>
        <end position="375"/>
    </location>
</feature>
<keyword evidence="7" id="KW-1185">Reference proteome</keyword>
<dbReference type="PROSITE" id="PS51841">
    <property type="entry name" value="LTD"/>
    <property type="match status" value="1"/>
</dbReference>
<keyword evidence="1" id="KW-0403">Intermediate filament</keyword>
<dbReference type="Pfam" id="PF00932">
    <property type="entry name" value="LTD"/>
    <property type="match status" value="1"/>
</dbReference>
<dbReference type="Gene3D" id="1.20.5.1160">
    <property type="entry name" value="Vasodilator-stimulated phosphoprotein"/>
    <property type="match status" value="1"/>
</dbReference>
<evidence type="ECO:0000313" key="7">
    <source>
        <dbReference type="Proteomes" id="UP000494206"/>
    </source>
</evidence>
<dbReference type="SUPFAM" id="SSF74853">
    <property type="entry name" value="Lamin A/C globular tail domain"/>
    <property type="match status" value="1"/>
</dbReference>
<protein>
    <submittedName>
        <fullName evidence="6">Uncharacterized protein</fullName>
    </submittedName>
</protein>
<gene>
    <name evidence="6" type="ORF">CBOVIS_LOCUS7085</name>
</gene>
<dbReference type="GO" id="GO:0051664">
    <property type="term" value="P:nuclear pore localization"/>
    <property type="evidence" value="ECO:0007669"/>
    <property type="project" value="TreeGrafter"/>
</dbReference>
<dbReference type="Gene3D" id="1.20.5.170">
    <property type="match status" value="1"/>
</dbReference>
<dbReference type="OrthoDB" id="2441647at2759"/>
<sequence length="538" mass="61544">MSDIQREDMSTQYHMSRSVVHTESYSAGHAAEEFVASAEREKRELQGLNDRLEVYIGRVKQLEEKNRSLVLELDQLRASLGGEVGQIKFKYSDSLTKTRGEIRDARGGTIGIEVKVHRLQDDLNDYRYRYDEARREAEKEKASWSSSIAQASAELESSKSRYNAILEEEKRLWAEQDNLYVELAAAKDELDAAIADRMRLQHEEEGLKAELEFLGRVHVQEITELRTLLTQAPADTREFFRNELALAIRDIKAEYEKIVTTSRLDLETIFQSKVSAAQASAESRNELSIHRQEEIRKMTESISSVRARLSELEAKNAALEREASNLQLQLSEDQRAYETELQKRDTALRFMREDCQTLIAELQALLNTKQTLDTEIAIYRKLVESEENRLESDYLIVTKLVGKLIVETDRFDSGEVATRTTFKRYAKGNIIIAECDATGKYVILENAGSTAEDISRYQIRRVVDGVHTFTYTLPPNTILRGHSHIKIYGRNAGGIHSPPDSIVMESYPSWGTGTEMNTILYNREGIERASYNQHNEKR</sequence>
<reference evidence="6 7" key="1">
    <citation type="submission" date="2020-04" db="EMBL/GenBank/DDBJ databases">
        <authorList>
            <person name="Laetsch R D."/>
            <person name="Stevens L."/>
            <person name="Kumar S."/>
            <person name="Blaxter L. M."/>
        </authorList>
    </citation>
    <scope>NUCLEOTIDE SEQUENCE [LARGE SCALE GENOMIC DNA]</scope>
</reference>
<feature type="domain" description="IF rod" evidence="5">
    <location>
        <begin position="41"/>
        <end position="390"/>
    </location>
</feature>
<dbReference type="GO" id="GO:0005200">
    <property type="term" value="F:structural constituent of cytoskeleton"/>
    <property type="evidence" value="ECO:0007669"/>
    <property type="project" value="TreeGrafter"/>
</dbReference>
<dbReference type="GO" id="GO:0007097">
    <property type="term" value="P:nuclear migration"/>
    <property type="evidence" value="ECO:0007669"/>
    <property type="project" value="TreeGrafter"/>
</dbReference>
<feature type="coiled-coil region" evidence="3">
    <location>
        <begin position="31"/>
        <end position="79"/>
    </location>
</feature>
<dbReference type="InterPro" id="IPR036415">
    <property type="entry name" value="Lamin_tail_dom_sf"/>
</dbReference>
<evidence type="ECO:0000256" key="1">
    <source>
        <dbReference type="ARBA" id="ARBA00022754"/>
    </source>
</evidence>
<evidence type="ECO:0000259" key="4">
    <source>
        <dbReference type="PROSITE" id="PS51841"/>
    </source>
</evidence>
<dbReference type="AlphaFoldDB" id="A0A8S1EVP8"/>
<organism evidence="6 7">
    <name type="scientific">Caenorhabditis bovis</name>
    <dbReference type="NCBI Taxonomy" id="2654633"/>
    <lineage>
        <taxon>Eukaryota</taxon>
        <taxon>Metazoa</taxon>
        <taxon>Ecdysozoa</taxon>
        <taxon>Nematoda</taxon>
        <taxon>Chromadorea</taxon>
        <taxon>Rhabditida</taxon>
        <taxon>Rhabditina</taxon>
        <taxon>Rhabditomorpha</taxon>
        <taxon>Rhabditoidea</taxon>
        <taxon>Rhabditidae</taxon>
        <taxon>Peloderinae</taxon>
        <taxon>Caenorhabditis</taxon>
    </lineage>
</organism>
<evidence type="ECO:0000313" key="6">
    <source>
        <dbReference type="EMBL" id="CAB3404816.1"/>
    </source>
</evidence>
<comment type="caution">
    <text evidence="6">The sequence shown here is derived from an EMBL/GenBank/DDBJ whole genome shotgun (WGS) entry which is preliminary data.</text>
</comment>